<comment type="caution">
    <text evidence="8">The sequence shown here is derived from an EMBL/GenBank/DDBJ whole genome shotgun (WGS) entry which is preliminary data.</text>
</comment>
<name>A0A315S6S3_WILMA</name>
<feature type="domain" description="Survival protein SurE-like phosphatase/nucleotidase" evidence="6">
    <location>
        <begin position="3"/>
        <end position="185"/>
    </location>
</feature>
<evidence type="ECO:0000313" key="7">
    <source>
        <dbReference type="EMBL" id="MDV7132977.1"/>
    </source>
</evidence>
<evidence type="ECO:0000313" key="9">
    <source>
        <dbReference type="Proteomes" id="UP000274762"/>
    </source>
</evidence>
<dbReference type="GO" id="GO:0008253">
    <property type="term" value="F:5'-nucleotidase activity"/>
    <property type="evidence" value="ECO:0007669"/>
    <property type="project" value="UniProtKB-EC"/>
</dbReference>
<dbReference type="EC" id="3.1.3.5" evidence="3"/>
<dbReference type="AlphaFoldDB" id="A0A315S6S3"/>
<evidence type="ECO:0000256" key="3">
    <source>
        <dbReference type="ARBA" id="ARBA00012643"/>
    </source>
</evidence>
<evidence type="ECO:0000259" key="6">
    <source>
        <dbReference type="Pfam" id="PF01975"/>
    </source>
</evidence>
<keyword evidence="4" id="KW-0479">Metal-binding</keyword>
<dbReference type="Proteomes" id="UP001185792">
    <property type="component" value="Unassembled WGS sequence"/>
</dbReference>
<dbReference type="GO" id="GO:0046872">
    <property type="term" value="F:metal ion binding"/>
    <property type="evidence" value="ECO:0007669"/>
    <property type="project" value="UniProtKB-KW"/>
</dbReference>
<dbReference type="InterPro" id="IPR036523">
    <property type="entry name" value="SurE-like_sf"/>
</dbReference>
<proteinExistence type="inferred from homology"/>
<evidence type="ECO:0000313" key="10">
    <source>
        <dbReference type="Proteomes" id="UP001185792"/>
    </source>
</evidence>
<reference evidence="7 10" key="2">
    <citation type="submission" date="2023-10" db="EMBL/GenBank/DDBJ databases">
        <title>Development of a sustainable strategy for remediation of hydrocarbon-contaminated territories based on the waste exchange concept.</title>
        <authorList>
            <person name="Krivoruchko A."/>
        </authorList>
    </citation>
    <scope>NUCLEOTIDE SEQUENCE [LARGE SCALE GENOMIC DNA]</scope>
    <source>
        <strain evidence="7 10">IEGM 1236</strain>
    </source>
</reference>
<evidence type="ECO:0000256" key="1">
    <source>
        <dbReference type="ARBA" id="ARBA00000815"/>
    </source>
</evidence>
<dbReference type="EMBL" id="RBKV01000001">
    <property type="protein sequence ID" value="RKR93759.1"/>
    <property type="molecule type" value="Genomic_DNA"/>
</dbReference>
<evidence type="ECO:0000256" key="2">
    <source>
        <dbReference type="ARBA" id="ARBA00011062"/>
    </source>
</evidence>
<accession>A0A315S6S3</accession>
<comment type="similarity">
    <text evidence="2">Belongs to the SurE nucleotidase family.</text>
</comment>
<keyword evidence="5 7" id="KW-0378">Hydrolase</keyword>
<gene>
    <name evidence="8" type="ORF">DFJ75_0545</name>
    <name evidence="7" type="ORF">R4198_04660</name>
</gene>
<dbReference type="InterPro" id="IPR002828">
    <property type="entry name" value="SurE-like_Pase/nucleotidase"/>
</dbReference>
<dbReference type="RefSeq" id="WP_062796837.1">
    <property type="nucleotide sequence ID" value="NZ_CBCRXS010000001.1"/>
</dbReference>
<dbReference type="SUPFAM" id="SSF64167">
    <property type="entry name" value="SurE-like"/>
    <property type="match status" value="1"/>
</dbReference>
<dbReference type="InterPro" id="IPR030048">
    <property type="entry name" value="SurE"/>
</dbReference>
<accession>A0A495JZX6</accession>
<dbReference type="PANTHER" id="PTHR30457:SF0">
    <property type="entry name" value="PHOSPHATASE, PUTATIVE (AFU_ORTHOLOGUE AFUA_4G01070)-RELATED"/>
    <property type="match status" value="1"/>
</dbReference>
<evidence type="ECO:0000313" key="8">
    <source>
        <dbReference type="EMBL" id="RKR93759.1"/>
    </source>
</evidence>
<protein>
    <recommendedName>
        <fullName evidence="3">5'-nucleotidase</fullName>
        <ecNumber evidence="3">3.1.3.5</ecNumber>
    </recommendedName>
</protein>
<sequence>MKVLITNDDGIDRTGIRVLARVAADLGLDVVVAAPDRERSGASASLSAIEDGGRLRMRATDLTELPGVTAYAVDASPALIAFVACDGAFGSPPDLVFSGINHGPNTGHAILHSGTVGAAFTAAAHGAATLAVSVDAAEPRDWDCAAEVARVAAAWVVDKAQPGSVLNVNIPDLARADLKGLRRASLAPFGAVQARIGERDEESVAVTFDEIRAQEQDDSPPGSDAALIADGWATVTALRVPPIEAPDTDLDGLVL</sequence>
<comment type="catalytic activity">
    <reaction evidence="1">
        <text>a ribonucleoside 5'-phosphate + H2O = a ribonucleoside + phosphate</text>
        <dbReference type="Rhea" id="RHEA:12484"/>
        <dbReference type="ChEBI" id="CHEBI:15377"/>
        <dbReference type="ChEBI" id="CHEBI:18254"/>
        <dbReference type="ChEBI" id="CHEBI:43474"/>
        <dbReference type="ChEBI" id="CHEBI:58043"/>
        <dbReference type="EC" id="3.1.3.5"/>
    </reaction>
</comment>
<keyword evidence="10" id="KW-1185">Reference proteome</keyword>
<organism evidence="8 9">
    <name type="scientific">Williamsia marianensis</name>
    <dbReference type="NCBI Taxonomy" id="85044"/>
    <lineage>
        <taxon>Bacteria</taxon>
        <taxon>Bacillati</taxon>
        <taxon>Actinomycetota</taxon>
        <taxon>Actinomycetes</taxon>
        <taxon>Mycobacteriales</taxon>
        <taxon>Nocardiaceae</taxon>
        <taxon>Williamsia</taxon>
    </lineage>
</organism>
<dbReference type="Proteomes" id="UP000274762">
    <property type="component" value="Unassembled WGS sequence"/>
</dbReference>
<evidence type="ECO:0000256" key="4">
    <source>
        <dbReference type="ARBA" id="ARBA00022723"/>
    </source>
</evidence>
<reference evidence="8 9" key="1">
    <citation type="submission" date="2018-10" db="EMBL/GenBank/DDBJ databases">
        <title>Sequencing the genomes of 1000 actinobacteria strains.</title>
        <authorList>
            <person name="Klenk H.-P."/>
        </authorList>
    </citation>
    <scope>NUCLEOTIDE SEQUENCE [LARGE SCALE GENOMIC DNA]</scope>
    <source>
        <strain evidence="8 9">DSM 44343</strain>
    </source>
</reference>
<dbReference type="Pfam" id="PF01975">
    <property type="entry name" value="SurE"/>
    <property type="match status" value="1"/>
</dbReference>
<dbReference type="PANTHER" id="PTHR30457">
    <property type="entry name" value="5'-NUCLEOTIDASE SURE"/>
    <property type="match status" value="1"/>
</dbReference>
<evidence type="ECO:0000256" key="5">
    <source>
        <dbReference type="ARBA" id="ARBA00022801"/>
    </source>
</evidence>
<dbReference type="EMBL" id="JAWLUM010000001">
    <property type="protein sequence ID" value="MDV7132977.1"/>
    <property type="molecule type" value="Genomic_DNA"/>
</dbReference>
<dbReference type="Gene3D" id="3.40.1210.10">
    <property type="entry name" value="Survival protein SurE-like phosphatase/nucleotidase"/>
    <property type="match status" value="1"/>
</dbReference>